<feature type="region of interest" description="Disordered" evidence="1">
    <location>
        <begin position="1231"/>
        <end position="1329"/>
    </location>
</feature>
<evidence type="ECO:0000313" key="2">
    <source>
        <dbReference type="EMBL" id="CAK0898809.1"/>
    </source>
</evidence>
<organism evidence="2 3">
    <name type="scientific">Prorocentrum cordatum</name>
    <dbReference type="NCBI Taxonomy" id="2364126"/>
    <lineage>
        <taxon>Eukaryota</taxon>
        <taxon>Sar</taxon>
        <taxon>Alveolata</taxon>
        <taxon>Dinophyceae</taxon>
        <taxon>Prorocentrales</taxon>
        <taxon>Prorocentraceae</taxon>
        <taxon>Prorocentrum</taxon>
    </lineage>
</organism>
<sequence>MKMDEEPAKGTQTQLRLSAKTDHRKCKMCGCFDDDLDPLADSLGLKEIVFWGCPPGPDGKTRACFCGYCVKVWVARYKLIRRISLSQLVTEFGADQKGLDQFIGMRKVLVAHVVKVGSRDGQQPWQEFDKELSREVVHSMTLQNPADLFYEDVEYEEEFGDWRTNGLGHKPSVMNGISGVAAPSKKIWNLKRATAEIVKETQKLHSTSSGSAQLTDNDLAERMAAMRNTIFGSVTAGSGATIDEILGRRKKEEHRAACELAQKALQGAAGEAGRSKVSGQGGAKCDSEIDPDGLFGCSAGAFSHKDKVTEAPMGGQRQGAAGGQRQGATGGQRQGAAGGQKQGAAGGQRQQASQSAPAGGGAQPKTTTQAGADVPATATRRKTAKSTGGGGADEGTSAAEEKKRGRPKIDYATEAQDMISEFIKAPVDSSCWFGADWPPNRKTVQQLLKNVKLRLAGMEDSDAECPPHRDCQKALQAMIEALNVYHLKGSKSTEWLDTLESQIQFCEMPPEVVPPFPQHWYKARAEMKIARATSFPKFWAMLNDRCLKDVHSPAAVIEQCLTEKILESSQPSADANALSDLLEACPSSAPEYKSTLPFVPDDIHQQVLCAIKVAFPRDFDDGEVAKAIETVTDDKFPVANAITFHVGGRKIRDECQHYLDTAHRVRELGLAITTFGGHVRDALGTFSTAMDKAATRDTDYGALAVQCCSRLDRLIAEWDPELQVPGTTGDMFFRAFEHCPHFGDVLEILFGLGSRASNDIVKWCMGGDLAMFSEEIVTERAKERVPTAAFRGVTQLVVGISHLFIKFKTLIDSYESWRQGKMGEVQDAIEADKKLIVNDSVEVVGHPTADETLLAEVSAINALQLTEGLNTHVAIHGILERGTEVLLAGKLETANHCILNASLDTLTMPEESSVQIGTKEWGIFWMTFGASPFVKDVLKGLRALRLSMLNLKSFDVLDPVFRPERLDDEWCQRVLAIQSGSIDFVGNLQWADTFGMKTFSCQLTLSSLLPRAITAAASAAKFHREAESHTELVISPKSKATEFVKELRSVRATLSARAVRPESDLARRFILFEDFGLVDCCSKSPAGVVSAAISQIDYAIALCTNSLEEELKQIAGHISKVLPSCDWGSKYDSLLKRERPILPPTENQQTLEAILGDSNFGMLSNLASLLTERLQGAKAVLEDGHGDFANEQILKDTLSVRDKCTKCASLVHALFTLIKVIMPEKDAQKRRSHIEDWAGQSTTRQELKQSMKGRKQKTPDDVGTAVDLCSQDTWKAQGTGGPASGAPSGATAGNVATKAEAAQPEEAAPPPQKKAAAGARPAKRQRRLK</sequence>
<feature type="region of interest" description="Disordered" evidence="1">
    <location>
        <begin position="311"/>
        <end position="409"/>
    </location>
</feature>
<proteinExistence type="predicted"/>
<feature type="region of interest" description="Disordered" evidence="1">
    <location>
        <begin position="267"/>
        <end position="288"/>
    </location>
</feature>
<feature type="compositionally biased region" description="Gly residues" evidence="1">
    <location>
        <begin position="316"/>
        <end position="346"/>
    </location>
</feature>
<name>A0ABN9XI86_9DINO</name>
<evidence type="ECO:0000256" key="1">
    <source>
        <dbReference type="SAM" id="MobiDB-lite"/>
    </source>
</evidence>
<dbReference type="EMBL" id="CAUYUJ010020505">
    <property type="protein sequence ID" value="CAK0898809.1"/>
    <property type="molecule type" value="Genomic_DNA"/>
</dbReference>
<keyword evidence="3" id="KW-1185">Reference proteome</keyword>
<feature type="compositionally biased region" description="Low complexity" evidence="1">
    <location>
        <begin position="347"/>
        <end position="357"/>
    </location>
</feature>
<protein>
    <submittedName>
        <fullName evidence="2">Uncharacterized protein</fullName>
    </submittedName>
</protein>
<dbReference type="Proteomes" id="UP001189429">
    <property type="component" value="Unassembled WGS sequence"/>
</dbReference>
<feature type="compositionally biased region" description="Low complexity" evidence="1">
    <location>
        <begin position="1284"/>
        <end position="1306"/>
    </location>
</feature>
<comment type="caution">
    <text evidence="2">The sequence shown here is derived from an EMBL/GenBank/DDBJ whole genome shotgun (WGS) entry which is preliminary data.</text>
</comment>
<accession>A0ABN9XI86</accession>
<gene>
    <name evidence="2" type="ORF">PCOR1329_LOCUS76504</name>
</gene>
<evidence type="ECO:0000313" key="3">
    <source>
        <dbReference type="Proteomes" id="UP001189429"/>
    </source>
</evidence>
<feature type="compositionally biased region" description="Basic and acidic residues" evidence="1">
    <location>
        <begin position="399"/>
        <end position="409"/>
    </location>
</feature>
<reference evidence="2" key="1">
    <citation type="submission" date="2023-10" db="EMBL/GenBank/DDBJ databases">
        <authorList>
            <person name="Chen Y."/>
            <person name="Shah S."/>
            <person name="Dougan E. K."/>
            <person name="Thang M."/>
            <person name="Chan C."/>
        </authorList>
    </citation>
    <scope>NUCLEOTIDE SEQUENCE [LARGE SCALE GENOMIC DNA]</scope>
</reference>